<organism evidence="1">
    <name type="scientific">marine metagenome</name>
    <dbReference type="NCBI Taxonomy" id="408172"/>
    <lineage>
        <taxon>unclassified sequences</taxon>
        <taxon>metagenomes</taxon>
        <taxon>ecological metagenomes</taxon>
    </lineage>
</organism>
<protein>
    <recommendedName>
        <fullName evidence="2">LamG-like jellyroll fold domain-containing protein</fullName>
    </recommendedName>
</protein>
<dbReference type="AlphaFoldDB" id="A0A381WBI5"/>
<name>A0A381WBI5_9ZZZZ</name>
<dbReference type="EMBL" id="UINC01011144">
    <property type="protein sequence ID" value="SVA49307.1"/>
    <property type="molecule type" value="Genomic_DNA"/>
</dbReference>
<sequence length="180" mass="19483">MYRNGVALSPNGANLTQAVPTGMDDPLFIGQYSSDNTDSPYASNYYTDGYLDDMRIYNRALSANEVAAIYYQTRDGGYGDLAAKPQRFWNIPLAAAEPEAVAATHKQIDLVEGPSSEFDVVTEVRDERRGGAGRGTFCPVGVVNTSSFGTRSDPSTQAGLDRLDIRFVRGANQGDKIKAN</sequence>
<dbReference type="InterPro" id="IPR013320">
    <property type="entry name" value="ConA-like_dom_sf"/>
</dbReference>
<dbReference type="Gene3D" id="2.60.120.200">
    <property type="match status" value="1"/>
</dbReference>
<accession>A0A381WBI5</accession>
<gene>
    <name evidence="1" type="ORF">METZ01_LOCUS102161</name>
</gene>
<dbReference type="SUPFAM" id="SSF49899">
    <property type="entry name" value="Concanavalin A-like lectins/glucanases"/>
    <property type="match status" value="1"/>
</dbReference>
<reference evidence="1" key="1">
    <citation type="submission" date="2018-05" db="EMBL/GenBank/DDBJ databases">
        <authorList>
            <person name="Lanie J.A."/>
            <person name="Ng W.-L."/>
            <person name="Kazmierczak K.M."/>
            <person name="Andrzejewski T.M."/>
            <person name="Davidsen T.M."/>
            <person name="Wayne K.J."/>
            <person name="Tettelin H."/>
            <person name="Glass J.I."/>
            <person name="Rusch D."/>
            <person name="Podicherti R."/>
            <person name="Tsui H.-C.T."/>
            <person name="Winkler M.E."/>
        </authorList>
    </citation>
    <scope>NUCLEOTIDE SEQUENCE</scope>
</reference>
<dbReference type="Pfam" id="PF13385">
    <property type="entry name" value="Laminin_G_3"/>
    <property type="match status" value="1"/>
</dbReference>
<proteinExistence type="predicted"/>
<evidence type="ECO:0008006" key="2">
    <source>
        <dbReference type="Google" id="ProtNLM"/>
    </source>
</evidence>
<evidence type="ECO:0000313" key="1">
    <source>
        <dbReference type="EMBL" id="SVA49307.1"/>
    </source>
</evidence>